<feature type="compositionally biased region" description="Polar residues" evidence="1">
    <location>
        <begin position="411"/>
        <end position="428"/>
    </location>
</feature>
<feature type="region of interest" description="Disordered" evidence="1">
    <location>
        <begin position="153"/>
        <end position="193"/>
    </location>
</feature>
<feature type="region of interest" description="Disordered" evidence="1">
    <location>
        <begin position="1"/>
        <end position="29"/>
    </location>
</feature>
<comment type="caution">
    <text evidence="2">The sequence shown here is derived from an EMBL/GenBank/DDBJ whole genome shotgun (WGS) entry which is preliminary data.</text>
</comment>
<name>A0A8B6H7B8_MYTGA</name>
<accession>A0A8B6H7B8</accession>
<dbReference type="EMBL" id="UYJE01009597">
    <property type="protein sequence ID" value="VDI74726.1"/>
    <property type="molecule type" value="Genomic_DNA"/>
</dbReference>
<feature type="compositionally biased region" description="Basic and acidic residues" evidence="1">
    <location>
        <begin position="400"/>
        <end position="410"/>
    </location>
</feature>
<feature type="compositionally biased region" description="Basic and acidic residues" evidence="1">
    <location>
        <begin position="177"/>
        <end position="193"/>
    </location>
</feature>
<feature type="compositionally biased region" description="Polar residues" evidence="1">
    <location>
        <begin position="153"/>
        <end position="166"/>
    </location>
</feature>
<feature type="compositionally biased region" description="Polar residues" evidence="1">
    <location>
        <begin position="299"/>
        <end position="313"/>
    </location>
</feature>
<evidence type="ECO:0000313" key="2">
    <source>
        <dbReference type="EMBL" id="VDI74726.1"/>
    </source>
</evidence>
<feature type="compositionally biased region" description="Basic and acidic residues" evidence="1">
    <location>
        <begin position="587"/>
        <end position="596"/>
    </location>
</feature>
<dbReference type="Proteomes" id="UP000596742">
    <property type="component" value="Unassembled WGS sequence"/>
</dbReference>
<sequence>MVKTKQCKLSDLSHTTPDTWSADITDVPPNFDANVDMESGSESDGDAVIVETETCSPATPSTSDHFFESGYMVLQEPPSGKQIPVKYEVTLKPEETNIHYNVEKTEYKTYGLHSPGRETENIPESININITDNTSNVSENRYETITRQQFQLNQATDETPSGNIISERTFRASSELSSDRSDSNLEIRSERSNVDTDEQNFVETTVQNFPINPIDNDRLIGKEEDMFSPRESDTTSDYGTMIYDRRRGVSAAYDSDDIDSLASYGKYFTGSQENTPRGNITKLESDQTESGSFHEGENEPQNLEQTSNMTPRSFISEDQKLSVESINTSRDTSRSSEDVYVTAEMSRTSSMSSEYKTPQQSPREGDEINDLSCENIQIPDISDPSKALINEKLKEEIKMQKTVRKSKDDSAISSDFTDGDSVSVSPRGSQLSEKLLGVGNIGPDLVEVRTTETETSFEPSSGAQSYLPKLVDIDNKSVQKIPQKDSGNVFDDEDMEELMSQTTEYLSNVQNQNNGAISDSDTIGGQEHHSPACIENKMFVEKESSDRSLSPGEVAADDMYEQFASGLNSGSGGEMESEYFSNENDNTDGHHEDSRSSIEMGINSMPERRNSAELLEMMDSKNLNLEKCSSLSNIRKDVDVSDFRRSVSENCMDQYEEAASLHSSSSNDSIVFRIYGTVTHQREYGAIETLYIQTGRI</sequence>
<reference evidence="2" key="1">
    <citation type="submission" date="2018-11" db="EMBL/GenBank/DDBJ databases">
        <authorList>
            <person name="Alioto T."/>
            <person name="Alioto T."/>
        </authorList>
    </citation>
    <scope>NUCLEOTIDE SEQUENCE</scope>
</reference>
<organism evidence="2 3">
    <name type="scientific">Mytilus galloprovincialis</name>
    <name type="common">Mediterranean mussel</name>
    <dbReference type="NCBI Taxonomy" id="29158"/>
    <lineage>
        <taxon>Eukaryota</taxon>
        <taxon>Metazoa</taxon>
        <taxon>Spiralia</taxon>
        <taxon>Lophotrochozoa</taxon>
        <taxon>Mollusca</taxon>
        <taxon>Bivalvia</taxon>
        <taxon>Autobranchia</taxon>
        <taxon>Pteriomorphia</taxon>
        <taxon>Mytilida</taxon>
        <taxon>Mytiloidea</taxon>
        <taxon>Mytilidae</taxon>
        <taxon>Mytilinae</taxon>
        <taxon>Mytilus</taxon>
    </lineage>
</organism>
<dbReference type="AlphaFoldDB" id="A0A8B6H7B8"/>
<feature type="region of interest" description="Disordered" evidence="1">
    <location>
        <begin position="268"/>
        <end position="367"/>
    </location>
</feature>
<dbReference type="OrthoDB" id="6163253at2759"/>
<feature type="region of interest" description="Disordered" evidence="1">
    <location>
        <begin position="564"/>
        <end position="596"/>
    </location>
</feature>
<evidence type="ECO:0000313" key="3">
    <source>
        <dbReference type="Proteomes" id="UP000596742"/>
    </source>
</evidence>
<evidence type="ECO:0000256" key="1">
    <source>
        <dbReference type="SAM" id="MobiDB-lite"/>
    </source>
</evidence>
<feature type="region of interest" description="Disordered" evidence="1">
    <location>
        <begin position="400"/>
        <end position="428"/>
    </location>
</feature>
<feature type="compositionally biased region" description="Polar residues" evidence="1">
    <location>
        <begin position="269"/>
        <end position="278"/>
    </location>
</feature>
<gene>
    <name evidence="2" type="ORF">MGAL_10B015167</name>
</gene>
<protein>
    <submittedName>
        <fullName evidence="2">Uncharacterized protein</fullName>
    </submittedName>
</protein>
<proteinExistence type="predicted"/>
<keyword evidence="3" id="KW-1185">Reference proteome</keyword>
<feature type="compositionally biased region" description="Polar residues" evidence="1">
    <location>
        <begin position="345"/>
        <end position="362"/>
    </location>
</feature>